<dbReference type="EC" id="3.5.1.16" evidence="3"/>
<comment type="caution">
    <text evidence="3">The sequence shown here is derived from an EMBL/GenBank/DDBJ whole genome shotgun (WGS) entry which is preliminary data.</text>
</comment>
<protein>
    <submittedName>
        <fullName evidence="3">Acetylornithine deacetylase</fullName>
        <ecNumber evidence="3">3.5.1.16</ecNumber>
    </submittedName>
</protein>
<dbReference type="InterPro" id="IPR002933">
    <property type="entry name" value="Peptidase_M20"/>
</dbReference>
<dbReference type="Proteomes" id="UP001232445">
    <property type="component" value="Unassembled WGS sequence"/>
</dbReference>
<keyword evidence="1 3" id="KW-0378">Hydrolase</keyword>
<accession>A0ABU0CQZ0</accession>
<dbReference type="PANTHER" id="PTHR43808">
    <property type="entry name" value="ACETYLORNITHINE DEACETYLASE"/>
    <property type="match status" value="1"/>
</dbReference>
<organism evidence="3 4">
    <name type="scientific">Caldalkalibacillus uzonensis</name>
    <dbReference type="NCBI Taxonomy" id="353224"/>
    <lineage>
        <taxon>Bacteria</taxon>
        <taxon>Bacillati</taxon>
        <taxon>Bacillota</taxon>
        <taxon>Bacilli</taxon>
        <taxon>Bacillales</taxon>
        <taxon>Bacillaceae</taxon>
        <taxon>Caldalkalibacillus</taxon>
    </lineage>
</organism>
<gene>
    <name evidence="3" type="ORF">J2S00_001095</name>
</gene>
<dbReference type="SUPFAM" id="SSF53187">
    <property type="entry name" value="Zn-dependent exopeptidases"/>
    <property type="match status" value="1"/>
</dbReference>
<dbReference type="InterPro" id="IPR001261">
    <property type="entry name" value="ArgE/DapE_CS"/>
</dbReference>
<evidence type="ECO:0000256" key="1">
    <source>
        <dbReference type="ARBA" id="ARBA00022801"/>
    </source>
</evidence>
<dbReference type="RefSeq" id="WP_307336448.1">
    <property type="nucleotide sequence ID" value="NZ_JAUSUQ010000003.1"/>
</dbReference>
<name>A0ABU0CQZ0_9BACI</name>
<dbReference type="InterPro" id="IPR050072">
    <property type="entry name" value="Peptidase_M20A"/>
</dbReference>
<dbReference type="Gene3D" id="3.40.630.10">
    <property type="entry name" value="Zn peptidases"/>
    <property type="match status" value="1"/>
</dbReference>
<dbReference type="Pfam" id="PF01546">
    <property type="entry name" value="Peptidase_M20"/>
    <property type="match status" value="1"/>
</dbReference>
<evidence type="ECO:0000256" key="2">
    <source>
        <dbReference type="ARBA" id="ARBA00022833"/>
    </source>
</evidence>
<sequence length="427" mass="47618">MLIDEISQWVDKHREEILNLNKELVSIPSENRYPYGDEKKVQDVVYAKLKDLGCVVDMFLPTDVPGLEEHPAYLGNRHYKNRPNVVGKKPGAGGGRSILFSGHVDTVPVGDDPWTVDPFSGIVKDGKQYGLGVFDMKGGLVAAMMALKALSDLGIQLKGDVTIESVVDEEYGGANGTLACRLRGYKADIAIIPEPSNLSICPVNQGGSMYRITYKGRPGRSFSGERLENPVFAGSRFLNIFRDYEKYHGKKRSTNKYFADGPNLPAYVQGVKAGPVHLPLCDRVPSSCVIDVWIQCYPETTEEDLYQDFTEFYKKRAEQDEILKHVKPTIEKLIRYLPGSGIPEDHEIISITKRISLSFYKDGLPVHGAPFACDSFMFNVYSDTPALIWGPKGANAHAPDEYIFVDDFLNLVKMYALTMIEWCGVSK</sequence>
<dbReference type="Gene3D" id="3.30.70.360">
    <property type="match status" value="1"/>
</dbReference>
<proteinExistence type="predicted"/>
<reference evidence="3 4" key="1">
    <citation type="submission" date="2023-07" db="EMBL/GenBank/DDBJ databases">
        <title>Genomic Encyclopedia of Type Strains, Phase IV (KMG-IV): sequencing the most valuable type-strain genomes for metagenomic binning, comparative biology and taxonomic classification.</title>
        <authorList>
            <person name="Goeker M."/>
        </authorList>
    </citation>
    <scope>NUCLEOTIDE SEQUENCE [LARGE SCALE GENOMIC DNA]</scope>
    <source>
        <strain evidence="3 4">DSM 17740</strain>
    </source>
</reference>
<dbReference type="EMBL" id="JAUSUQ010000003">
    <property type="protein sequence ID" value="MDQ0338311.1"/>
    <property type="molecule type" value="Genomic_DNA"/>
</dbReference>
<dbReference type="PROSITE" id="PS00758">
    <property type="entry name" value="ARGE_DAPE_CPG2_1"/>
    <property type="match status" value="1"/>
</dbReference>
<keyword evidence="4" id="KW-1185">Reference proteome</keyword>
<evidence type="ECO:0000313" key="3">
    <source>
        <dbReference type="EMBL" id="MDQ0338311.1"/>
    </source>
</evidence>
<dbReference type="GO" id="GO:0008777">
    <property type="term" value="F:acetylornithine deacetylase activity"/>
    <property type="evidence" value="ECO:0007669"/>
    <property type="project" value="UniProtKB-EC"/>
</dbReference>
<keyword evidence="2" id="KW-0862">Zinc</keyword>
<evidence type="ECO:0000313" key="4">
    <source>
        <dbReference type="Proteomes" id="UP001232445"/>
    </source>
</evidence>
<dbReference type="PANTHER" id="PTHR43808:SF25">
    <property type="entry name" value="PEPTIDASE M20 DIMERISATION DOMAIN-CONTAINING PROTEIN"/>
    <property type="match status" value="1"/>
</dbReference>